<dbReference type="Gene3D" id="2.60.40.1090">
    <property type="entry name" value="Fimbrial-type adhesion domain"/>
    <property type="match status" value="1"/>
</dbReference>
<feature type="chain" id="PRO_5026038192" evidence="5">
    <location>
        <begin position="20"/>
        <end position="177"/>
    </location>
</feature>
<dbReference type="Pfam" id="PF00419">
    <property type="entry name" value="Fimbrial"/>
    <property type="match status" value="1"/>
</dbReference>
<dbReference type="InterPro" id="IPR036937">
    <property type="entry name" value="Adhesion_dom_fimbrial_sf"/>
</dbReference>
<dbReference type="InterPro" id="IPR050263">
    <property type="entry name" value="Bact_Fimbrial_Adh_Pro"/>
</dbReference>
<feature type="domain" description="Fimbrial-type adhesion" evidence="6">
    <location>
        <begin position="24"/>
        <end position="175"/>
    </location>
</feature>
<organism evidence="7 8">
    <name type="scientific">Pseudomonas putida</name>
    <name type="common">Arthrobacter siderocapsulatus</name>
    <dbReference type="NCBI Taxonomy" id="303"/>
    <lineage>
        <taxon>Bacteria</taxon>
        <taxon>Pseudomonadati</taxon>
        <taxon>Pseudomonadota</taxon>
        <taxon>Gammaproteobacteria</taxon>
        <taxon>Pseudomonadales</taxon>
        <taxon>Pseudomonadaceae</taxon>
        <taxon>Pseudomonas</taxon>
    </lineage>
</organism>
<evidence type="ECO:0000313" key="8">
    <source>
        <dbReference type="Proteomes" id="UP000464480"/>
    </source>
</evidence>
<dbReference type="PANTHER" id="PTHR33420:SF12">
    <property type="entry name" value="FIMBRIN-LIKE PROTEIN FIMI-RELATED"/>
    <property type="match status" value="1"/>
</dbReference>
<dbReference type="AlphaFoldDB" id="A0A6I6XE63"/>
<dbReference type="GO" id="GO:0009289">
    <property type="term" value="C:pilus"/>
    <property type="evidence" value="ECO:0007669"/>
    <property type="project" value="UniProtKB-SubCell"/>
</dbReference>
<evidence type="ECO:0000256" key="1">
    <source>
        <dbReference type="ARBA" id="ARBA00004561"/>
    </source>
</evidence>
<comment type="subcellular location">
    <subcellularLocation>
        <location evidence="1">Fimbrium</location>
    </subcellularLocation>
</comment>
<evidence type="ECO:0000256" key="4">
    <source>
        <dbReference type="ARBA" id="ARBA00023263"/>
    </source>
</evidence>
<dbReference type="InterPro" id="IPR000259">
    <property type="entry name" value="Adhesion_dom_fimbrial"/>
</dbReference>
<gene>
    <name evidence="7" type="ORF">C2H86_05640</name>
</gene>
<dbReference type="EMBL" id="CP026115">
    <property type="protein sequence ID" value="QHG63933.1"/>
    <property type="molecule type" value="Genomic_DNA"/>
</dbReference>
<keyword evidence="4" id="KW-0281">Fimbrium</keyword>
<dbReference type="RefSeq" id="WP_159409390.1">
    <property type="nucleotide sequence ID" value="NZ_CP026115.2"/>
</dbReference>
<dbReference type="GO" id="GO:0043709">
    <property type="term" value="P:cell adhesion involved in single-species biofilm formation"/>
    <property type="evidence" value="ECO:0007669"/>
    <property type="project" value="TreeGrafter"/>
</dbReference>
<reference evidence="7 8" key="1">
    <citation type="submission" date="2020-02" db="EMBL/GenBank/DDBJ databases">
        <title>Pseudomonas Putida W5 Complete Genome Assembly.</title>
        <authorList>
            <person name="Yuan Z.-C."/>
            <person name="Shaw G.A."/>
            <person name="Cusano A.D."/>
            <person name="Caddey B.J."/>
            <person name="Weselowski B.J."/>
        </authorList>
    </citation>
    <scope>NUCLEOTIDE SEQUENCE [LARGE SCALE GENOMIC DNA]</scope>
    <source>
        <strain evidence="7 8">W5</strain>
    </source>
</reference>
<dbReference type="Proteomes" id="UP000464480">
    <property type="component" value="Chromosome"/>
</dbReference>
<keyword evidence="3 5" id="KW-0732">Signal</keyword>
<dbReference type="InterPro" id="IPR008966">
    <property type="entry name" value="Adhesion_dom_sf"/>
</dbReference>
<evidence type="ECO:0000256" key="5">
    <source>
        <dbReference type="SAM" id="SignalP"/>
    </source>
</evidence>
<dbReference type="SUPFAM" id="SSF49401">
    <property type="entry name" value="Bacterial adhesins"/>
    <property type="match status" value="1"/>
</dbReference>
<dbReference type="PANTHER" id="PTHR33420">
    <property type="entry name" value="FIMBRIAL SUBUNIT ELFA-RELATED"/>
    <property type="match status" value="1"/>
</dbReference>
<evidence type="ECO:0000256" key="2">
    <source>
        <dbReference type="ARBA" id="ARBA00006671"/>
    </source>
</evidence>
<evidence type="ECO:0000256" key="3">
    <source>
        <dbReference type="ARBA" id="ARBA00022729"/>
    </source>
</evidence>
<evidence type="ECO:0000259" key="6">
    <source>
        <dbReference type="Pfam" id="PF00419"/>
    </source>
</evidence>
<evidence type="ECO:0000313" key="7">
    <source>
        <dbReference type="EMBL" id="QHG63933.1"/>
    </source>
</evidence>
<feature type="signal peptide" evidence="5">
    <location>
        <begin position="1"/>
        <end position="19"/>
    </location>
</feature>
<sequence>MKRILALCALSLGCSMAMANTGNIDFEGTISAGGTCPITVVTPGGSHLPKIKLGTYKVEDFTAIGQKTEMQTFALRLNPVTCPSPPATTTVKFSPTWGADPSGKLYAMRSGDKYSEGFALAIFDKSGPLDPNTESVAYQLSDTLITDMNFTAQLHTIAAKVTEGHLATSVSFLVNIP</sequence>
<comment type="similarity">
    <text evidence="2">Belongs to the fimbrial protein family.</text>
</comment>
<accession>A0A6I6XE63</accession>
<protein>
    <submittedName>
        <fullName evidence="7">Type 1 fimbrial protein</fullName>
    </submittedName>
</protein>
<name>A0A6I6XE63_PSEPU</name>
<proteinExistence type="inferred from homology"/>